<dbReference type="Pfam" id="PF07719">
    <property type="entry name" value="TPR_2"/>
    <property type="match status" value="1"/>
</dbReference>
<dbReference type="Gene3D" id="1.25.40.10">
    <property type="entry name" value="Tetratricopeptide repeat domain"/>
    <property type="match status" value="2"/>
</dbReference>
<evidence type="ECO:0000313" key="5">
    <source>
        <dbReference type="Proteomes" id="UP001594351"/>
    </source>
</evidence>
<evidence type="ECO:0000313" key="4">
    <source>
        <dbReference type="EMBL" id="MFC1848955.1"/>
    </source>
</evidence>
<gene>
    <name evidence="4" type="ORF">ACFL27_01990</name>
</gene>
<dbReference type="SUPFAM" id="SSF48452">
    <property type="entry name" value="TPR-like"/>
    <property type="match status" value="2"/>
</dbReference>
<evidence type="ECO:0000256" key="1">
    <source>
        <dbReference type="ARBA" id="ARBA00022737"/>
    </source>
</evidence>
<feature type="repeat" description="TPR" evidence="3">
    <location>
        <begin position="275"/>
        <end position="308"/>
    </location>
</feature>
<dbReference type="SMART" id="SM00028">
    <property type="entry name" value="TPR"/>
    <property type="match status" value="5"/>
</dbReference>
<feature type="repeat" description="TPR" evidence="3">
    <location>
        <begin position="137"/>
        <end position="170"/>
    </location>
</feature>
<comment type="caution">
    <text evidence="4">The sequence shown here is derived from an EMBL/GenBank/DDBJ whole genome shotgun (WGS) entry which is preliminary data.</text>
</comment>
<evidence type="ECO:0000256" key="2">
    <source>
        <dbReference type="ARBA" id="ARBA00022803"/>
    </source>
</evidence>
<dbReference type="PROSITE" id="PS50005">
    <property type="entry name" value="TPR"/>
    <property type="match status" value="3"/>
</dbReference>
<dbReference type="InterPro" id="IPR013105">
    <property type="entry name" value="TPR_2"/>
</dbReference>
<dbReference type="Pfam" id="PF13432">
    <property type="entry name" value="TPR_16"/>
    <property type="match status" value="3"/>
</dbReference>
<dbReference type="PANTHER" id="PTHR12558">
    <property type="entry name" value="CELL DIVISION CYCLE 16,23,27"/>
    <property type="match status" value="1"/>
</dbReference>
<dbReference type="InterPro" id="IPR011990">
    <property type="entry name" value="TPR-like_helical_dom_sf"/>
</dbReference>
<dbReference type="EMBL" id="JBHPBY010000014">
    <property type="protein sequence ID" value="MFC1848955.1"/>
    <property type="molecule type" value="Genomic_DNA"/>
</dbReference>
<dbReference type="Proteomes" id="UP001594351">
    <property type="component" value="Unassembled WGS sequence"/>
</dbReference>
<dbReference type="PANTHER" id="PTHR12558:SF13">
    <property type="entry name" value="CELL DIVISION CYCLE PROTEIN 27 HOMOLOG"/>
    <property type="match status" value="1"/>
</dbReference>
<keyword evidence="5" id="KW-1185">Reference proteome</keyword>
<dbReference type="InterPro" id="IPR019734">
    <property type="entry name" value="TPR_rpt"/>
</dbReference>
<keyword evidence="2 3" id="KW-0802">TPR repeat</keyword>
<accession>A0ABV6YRY6</accession>
<evidence type="ECO:0000256" key="3">
    <source>
        <dbReference type="PROSITE-ProRule" id="PRU00339"/>
    </source>
</evidence>
<sequence length="374" mass="43568">MAVKYGVFLFTIGFVIVFTKPGIPSSAIDDYRLAHELYQAGKYSQVVEKLKMTTRQFPEEFEVNFLLGAAYFKLERWSEALTPLERAASLDPTSFESHRLIGVAAMRKPRPDFLKAVQHLTKALQIKQSAQDYASDFELSYYLGYCFFAQKDYSRAIPYLLKAHLLKPNDEQTLYWLSWSQKYVSGCSEAQKFIEKAVALQPARKDVLILYGYCLLENRSFEKALQIGQQITTTFPQIKDGYFITGQANLLKEKPDLPKSVANFRQTITLAPEDAPAYFYAGQCYEALQQYDQARHHYEKATHMKPKKCSWHYKLGHIYELLAFKTNNFDFEKRALKVYQQVLSLCPQHEPTRKRIHFLRKKIQQRKDRNNVKQ</sequence>
<organism evidence="4 5">
    <name type="scientific">candidate division CSSED10-310 bacterium</name>
    <dbReference type="NCBI Taxonomy" id="2855610"/>
    <lineage>
        <taxon>Bacteria</taxon>
        <taxon>Bacteria division CSSED10-310</taxon>
    </lineage>
</organism>
<feature type="repeat" description="TPR" evidence="3">
    <location>
        <begin position="61"/>
        <end position="94"/>
    </location>
</feature>
<protein>
    <submittedName>
        <fullName evidence="4">Tetratricopeptide repeat protein</fullName>
    </submittedName>
</protein>
<proteinExistence type="predicted"/>
<name>A0ABV6YRY6_UNCC1</name>
<keyword evidence="1" id="KW-0677">Repeat</keyword>
<reference evidence="4 5" key="1">
    <citation type="submission" date="2024-09" db="EMBL/GenBank/DDBJ databases">
        <title>Laminarin stimulates single cell rates of sulfate reduction while oxygen inhibits transcriptomic activity in coastal marine sediment.</title>
        <authorList>
            <person name="Lindsay M."/>
            <person name="Orcutt B."/>
            <person name="Emerson D."/>
            <person name="Stepanauskas R."/>
            <person name="D'Angelo T."/>
        </authorList>
    </citation>
    <scope>NUCLEOTIDE SEQUENCE [LARGE SCALE GENOMIC DNA]</scope>
    <source>
        <strain evidence="4">SAG AM-311-K15</strain>
    </source>
</reference>